<evidence type="ECO:0000313" key="3">
    <source>
        <dbReference type="Proteomes" id="UP001302321"/>
    </source>
</evidence>
<evidence type="ECO:0000256" key="1">
    <source>
        <dbReference type="SAM" id="MobiDB-lite"/>
    </source>
</evidence>
<dbReference type="SUPFAM" id="SSF54427">
    <property type="entry name" value="NTF2-like"/>
    <property type="match status" value="1"/>
</dbReference>
<feature type="compositionally biased region" description="Gly residues" evidence="1">
    <location>
        <begin position="573"/>
        <end position="583"/>
    </location>
</feature>
<organism evidence="2 3">
    <name type="scientific">Triangularia setosa</name>
    <dbReference type="NCBI Taxonomy" id="2587417"/>
    <lineage>
        <taxon>Eukaryota</taxon>
        <taxon>Fungi</taxon>
        <taxon>Dikarya</taxon>
        <taxon>Ascomycota</taxon>
        <taxon>Pezizomycotina</taxon>
        <taxon>Sordariomycetes</taxon>
        <taxon>Sordariomycetidae</taxon>
        <taxon>Sordariales</taxon>
        <taxon>Podosporaceae</taxon>
        <taxon>Triangularia</taxon>
    </lineage>
</organism>
<feature type="compositionally biased region" description="Gly residues" evidence="1">
    <location>
        <begin position="597"/>
        <end position="609"/>
    </location>
</feature>
<feature type="compositionally biased region" description="Basic and acidic residues" evidence="1">
    <location>
        <begin position="504"/>
        <end position="535"/>
    </location>
</feature>
<protein>
    <recommendedName>
        <fullName evidence="4">NTF2-like protein</fullName>
    </recommendedName>
</protein>
<keyword evidence="3" id="KW-1185">Reference proteome</keyword>
<reference evidence="2" key="1">
    <citation type="journal article" date="2023" name="Mol. Phylogenet. Evol.">
        <title>Genome-scale phylogeny and comparative genomics of the fungal order Sordariales.</title>
        <authorList>
            <person name="Hensen N."/>
            <person name="Bonometti L."/>
            <person name="Westerberg I."/>
            <person name="Brannstrom I.O."/>
            <person name="Guillou S."/>
            <person name="Cros-Aarteil S."/>
            <person name="Calhoun S."/>
            <person name="Haridas S."/>
            <person name="Kuo A."/>
            <person name="Mondo S."/>
            <person name="Pangilinan J."/>
            <person name="Riley R."/>
            <person name="LaButti K."/>
            <person name="Andreopoulos B."/>
            <person name="Lipzen A."/>
            <person name="Chen C."/>
            <person name="Yan M."/>
            <person name="Daum C."/>
            <person name="Ng V."/>
            <person name="Clum A."/>
            <person name="Steindorff A."/>
            <person name="Ohm R.A."/>
            <person name="Martin F."/>
            <person name="Silar P."/>
            <person name="Natvig D.O."/>
            <person name="Lalanne C."/>
            <person name="Gautier V."/>
            <person name="Ament-Velasquez S.L."/>
            <person name="Kruys A."/>
            <person name="Hutchinson M.I."/>
            <person name="Powell A.J."/>
            <person name="Barry K."/>
            <person name="Miller A.N."/>
            <person name="Grigoriev I.V."/>
            <person name="Debuchy R."/>
            <person name="Gladieux P."/>
            <person name="Hiltunen Thoren M."/>
            <person name="Johannesson H."/>
        </authorList>
    </citation>
    <scope>NUCLEOTIDE SEQUENCE</scope>
    <source>
        <strain evidence="2">CBS 892.96</strain>
    </source>
</reference>
<dbReference type="InterPro" id="IPR032710">
    <property type="entry name" value="NTF2-like_dom_sf"/>
</dbReference>
<feature type="region of interest" description="Disordered" evidence="1">
    <location>
        <begin position="447"/>
        <end position="641"/>
    </location>
</feature>
<feature type="compositionally biased region" description="Low complexity" evidence="1">
    <location>
        <begin position="455"/>
        <end position="465"/>
    </location>
</feature>
<evidence type="ECO:0008006" key="4">
    <source>
        <dbReference type="Google" id="ProtNLM"/>
    </source>
</evidence>
<feature type="compositionally biased region" description="Polar residues" evidence="1">
    <location>
        <begin position="236"/>
        <end position="253"/>
    </location>
</feature>
<name>A0AAN6WHD3_9PEZI</name>
<comment type="caution">
    <text evidence="2">The sequence shown here is derived from an EMBL/GenBank/DDBJ whole genome shotgun (WGS) entry which is preliminary data.</text>
</comment>
<dbReference type="EMBL" id="MU866085">
    <property type="protein sequence ID" value="KAK4181648.1"/>
    <property type="molecule type" value="Genomic_DNA"/>
</dbReference>
<proteinExistence type="predicted"/>
<accession>A0AAN6WHD3</accession>
<evidence type="ECO:0000313" key="2">
    <source>
        <dbReference type="EMBL" id="KAK4181648.1"/>
    </source>
</evidence>
<dbReference type="Proteomes" id="UP001302321">
    <property type="component" value="Unassembled WGS sequence"/>
</dbReference>
<dbReference type="AlphaFoldDB" id="A0AAN6WHD3"/>
<sequence>MLCWPRCACQVSPQSARSLCVHSPCTFLHPGLPRSGPAPFIFDSFDLRWLRFLQTTSLHPSFCPSDASQSTNMALQAAYKQFLTAPNPSALAQDASLHYITSTMSFNGPDNIIKHFSTFRNQSKKKKEDVLFGIEGQNAVVLETELALEFISSGGPYLPGLDDNFLADRTVSFAITHIVLFDANDKILQIRQTWDQGSLLKQLDVIGKSGRNWPIRDGKDQITLIAKCVRGGRTPGSANTDLPTHNRNKSTNPLRDPHASLALFAPREEQEEVTVVSPYGGRRPTQRSFTEILGDEPEEPASPSNGRERSVSPHKAKTGSNKNFQPVRLFDRDDDAASTDTLENGKSPGRVVRPHPKKYQHFDFDDGTQSPEAPKPAPAPAKKSKHGANWGFEDFVTPQKPTSSRTLHKAREVRHWGTEDDIAEEQPVQKAQQVKGRIAAEAHFDFVDDGETPAGGRFRGPPRGRGQNEGQHLYDMNLYKEDGSAPTPGPAPLGNITNQAGRHKSFDPHFEMTDESPRNGNGIKDKAEKLGDDRKKAVRMMESNWETFDVSPAAQKENSNPNDKSRGIVTAGDGMGNKKGGWGLSEKTERGIVTAGDGMGGKKGSGRGWALGDESDEDEPTQPQKKGGRGPPAKAESFWDF</sequence>
<reference evidence="2" key="2">
    <citation type="submission" date="2023-05" db="EMBL/GenBank/DDBJ databases">
        <authorList>
            <consortium name="Lawrence Berkeley National Laboratory"/>
            <person name="Steindorff A."/>
            <person name="Hensen N."/>
            <person name="Bonometti L."/>
            <person name="Westerberg I."/>
            <person name="Brannstrom I.O."/>
            <person name="Guillou S."/>
            <person name="Cros-Aarteil S."/>
            <person name="Calhoun S."/>
            <person name="Haridas S."/>
            <person name="Kuo A."/>
            <person name="Mondo S."/>
            <person name="Pangilinan J."/>
            <person name="Riley R."/>
            <person name="Labutti K."/>
            <person name="Andreopoulos B."/>
            <person name="Lipzen A."/>
            <person name="Chen C."/>
            <person name="Yanf M."/>
            <person name="Daum C."/>
            <person name="Ng V."/>
            <person name="Clum A."/>
            <person name="Ohm R."/>
            <person name="Martin F."/>
            <person name="Silar P."/>
            <person name="Natvig D."/>
            <person name="Lalanne C."/>
            <person name="Gautier V."/>
            <person name="Ament-Velasquez S.L."/>
            <person name="Kruys A."/>
            <person name="Hutchinson M.I."/>
            <person name="Powell A.J."/>
            <person name="Barry K."/>
            <person name="Miller A.N."/>
            <person name="Grigoriev I.V."/>
            <person name="Debuchy R."/>
            <person name="Gladieux P."/>
            <person name="Thoren M.H."/>
            <person name="Johannesson H."/>
        </authorList>
    </citation>
    <scope>NUCLEOTIDE SEQUENCE</scope>
    <source>
        <strain evidence="2">CBS 892.96</strain>
    </source>
</reference>
<gene>
    <name evidence="2" type="ORF">QBC36DRAFT_317554</name>
</gene>
<dbReference type="Gene3D" id="3.10.450.50">
    <property type="match status" value="1"/>
</dbReference>
<feature type="region of interest" description="Disordered" evidence="1">
    <location>
        <begin position="233"/>
        <end position="409"/>
    </location>
</feature>